<evidence type="ECO:0000256" key="1">
    <source>
        <dbReference type="ARBA" id="ARBA00010088"/>
    </source>
</evidence>
<proteinExistence type="inferred from homology"/>
<dbReference type="PATRIC" id="fig|82380.10.peg.2306"/>
<dbReference type="InterPro" id="IPR029058">
    <property type="entry name" value="AB_hydrolase_fold"/>
</dbReference>
<evidence type="ECO:0000259" key="5">
    <source>
        <dbReference type="Pfam" id="PF06441"/>
    </source>
</evidence>
<sequence>MSAEVQPFRIDIPESSVEELKRRLSETRFPPPLPGDDWSTGVPVSYLRRLVAYWVDEFDWAEQQASLNMLPQFTTVIEGQTIHFVHVRSKVSGALPLVLTHGWPGSFVEFVDLIGPLTDPEAHGRAAADAFDVVIPSLPGFGFSSPVVEGGWDAARIGRTWATLMERLGYDRYGVQGGDIGAAVSPEVARVAPSHVVGVHVNGSMGMPLQAPSEADLASFTPLELDRLGRVQAFMQEEYGYIAIQSTRPQTLAAGLVDSPAGQLAWIIDKFQKWTVPHEELPETIISLDRILTDVSLYWFTETAGTAAYIGYAQHSAWGAVKEPSGVPTGVIMFAHDVGIRRYAERENTITRWTDVTDRGGHFAALEEPQLLIADLTEFFRPLR</sequence>
<dbReference type="PRINTS" id="PR00412">
    <property type="entry name" value="EPOXHYDRLASE"/>
</dbReference>
<dbReference type="SUPFAM" id="SSF53474">
    <property type="entry name" value="alpha/beta-Hydrolases"/>
    <property type="match status" value="1"/>
</dbReference>
<protein>
    <submittedName>
        <fullName evidence="6">Soluble epoxide hydrolase</fullName>
        <ecNumber evidence="6">3.3.2.10</ecNumber>
    </submittedName>
</protein>
<dbReference type="EC" id="3.3.2.10" evidence="6"/>
<feature type="active site" description="Proton donor" evidence="4">
    <location>
        <position position="312"/>
    </location>
</feature>
<feature type="domain" description="Epoxide hydrolase N-terminal" evidence="5">
    <location>
        <begin position="5"/>
        <end position="110"/>
    </location>
</feature>
<evidence type="ECO:0000313" key="6">
    <source>
        <dbReference type="EMBL" id="KJL21279.1"/>
    </source>
</evidence>
<feature type="active site" description="Nucleophile" evidence="4">
    <location>
        <position position="179"/>
    </location>
</feature>
<dbReference type="PANTHER" id="PTHR21661">
    <property type="entry name" value="EPOXIDE HYDROLASE 1-RELATED"/>
    <property type="match status" value="1"/>
</dbReference>
<gene>
    <name evidence="6" type="ORF">RN51_02294</name>
</gene>
<dbReference type="Pfam" id="PF06441">
    <property type="entry name" value="EHN"/>
    <property type="match status" value="1"/>
</dbReference>
<dbReference type="AlphaFoldDB" id="A0A0F0KLH1"/>
<name>A0A0F0KLH1_9MICO</name>
<dbReference type="PIRSF" id="PIRSF001112">
    <property type="entry name" value="Epoxide_hydrolase"/>
    <property type="match status" value="1"/>
</dbReference>
<dbReference type="InterPro" id="IPR000639">
    <property type="entry name" value="Epox_hydrolase-like"/>
</dbReference>
<feature type="active site" description="Proton acceptor" evidence="4">
    <location>
        <position position="362"/>
    </location>
</feature>
<dbReference type="GO" id="GO:0097176">
    <property type="term" value="P:epoxide metabolic process"/>
    <property type="evidence" value="ECO:0007669"/>
    <property type="project" value="TreeGrafter"/>
</dbReference>
<keyword evidence="3 6" id="KW-0378">Hydrolase</keyword>
<comment type="similarity">
    <text evidence="1">Belongs to the peptidase S33 family.</text>
</comment>
<dbReference type="EMBL" id="JYIV01000027">
    <property type="protein sequence ID" value="KJL21279.1"/>
    <property type="molecule type" value="Genomic_DNA"/>
</dbReference>
<keyword evidence="2" id="KW-0058">Aromatic hydrocarbons catabolism</keyword>
<dbReference type="RefSeq" id="WP_045264165.1">
    <property type="nucleotide sequence ID" value="NZ_JYIV01000027.1"/>
</dbReference>
<accession>A0A0F0KLH1</accession>
<dbReference type="GO" id="GO:0004301">
    <property type="term" value="F:epoxide hydrolase activity"/>
    <property type="evidence" value="ECO:0007669"/>
    <property type="project" value="UniProtKB-EC"/>
</dbReference>
<reference evidence="6 7" key="1">
    <citation type="submission" date="2015-02" db="EMBL/GenBank/DDBJ databases">
        <title>Draft genome sequences of ten Microbacterium spp. with emphasis on heavy metal contaminated environments.</title>
        <authorList>
            <person name="Corretto E."/>
        </authorList>
    </citation>
    <scope>NUCLEOTIDE SEQUENCE [LARGE SCALE GENOMIC DNA]</scope>
    <source>
        <strain evidence="6 7">BEL163</strain>
    </source>
</reference>
<evidence type="ECO:0000256" key="2">
    <source>
        <dbReference type="ARBA" id="ARBA00022797"/>
    </source>
</evidence>
<comment type="caution">
    <text evidence="6">The sequence shown here is derived from an EMBL/GenBank/DDBJ whole genome shotgun (WGS) entry which is preliminary data.</text>
</comment>
<dbReference type="OrthoDB" id="27092at2"/>
<dbReference type="InterPro" id="IPR010497">
    <property type="entry name" value="Epoxide_hydro_N"/>
</dbReference>
<dbReference type="InterPro" id="IPR016292">
    <property type="entry name" value="Epoxide_hydrolase"/>
</dbReference>
<dbReference type="Gene3D" id="3.40.50.1820">
    <property type="entry name" value="alpha/beta hydrolase"/>
    <property type="match status" value="1"/>
</dbReference>
<evidence type="ECO:0000256" key="3">
    <source>
        <dbReference type="ARBA" id="ARBA00022801"/>
    </source>
</evidence>
<dbReference type="Proteomes" id="UP000033725">
    <property type="component" value="Unassembled WGS sequence"/>
</dbReference>
<evidence type="ECO:0000313" key="7">
    <source>
        <dbReference type="Proteomes" id="UP000033725"/>
    </source>
</evidence>
<dbReference type="PANTHER" id="PTHR21661:SF35">
    <property type="entry name" value="EPOXIDE HYDROLASE"/>
    <property type="match status" value="1"/>
</dbReference>
<evidence type="ECO:0000256" key="4">
    <source>
        <dbReference type="PIRSR" id="PIRSR001112-1"/>
    </source>
</evidence>
<organism evidence="6 7">
    <name type="scientific">Microbacterium oxydans</name>
    <dbReference type="NCBI Taxonomy" id="82380"/>
    <lineage>
        <taxon>Bacteria</taxon>
        <taxon>Bacillati</taxon>
        <taxon>Actinomycetota</taxon>
        <taxon>Actinomycetes</taxon>
        <taxon>Micrococcales</taxon>
        <taxon>Microbacteriaceae</taxon>
        <taxon>Microbacterium</taxon>
    </lineage>
</organism>